<reference evidence="1 2" key="1">
    <citation type="submission" date="2006-10" db="EMBL/GenBank/DDBJ databases">
        <title>Complete sequence of Syntrophobacter fumaroxidans MPOB.</title>
        <authorList>
            <consortium name="US DOE Joint Genome Institute"/>
            <person name="Copeland A."/>
            <person name="Lucas S."/>
            <person name="Lapidus A."/>
            <person name="Barry K."/>
            <person name="Detter J.C."/>
            <person name="Glavina del Rio T."/>
            <person name="Hammon N."/>
            <person name="Israni S."/>
            <person name="Pitluck S."/>
            <person name="Goltsman E.G."/>
            <person name="Martinez M."/>
            <person name="Schmutz J."/>
            <person name="Larimer F."/>
            <person name="Land M."/>
            <person name="Hauser L."/>
            <person name="Kyrpides N."/>
            <person name="Kim E."/>
            <person name="Boone D.R."/>
            <person name="Brockman F."/>
            <person name="Culley D."/>
            <person name="Ferry J."/>
            <person name="Gunsalus R."/>
            <person name="McInerney M.J."/>
            <person name="Morrison M."/>
            <person name="Plugge C."/>
            <person name="Rohlin L."/>
            <person name="Scholten J."/>
            <person name="Sieber J."/>
            <person name="Stams A.J.M."/>
            <person name="Worm P."/>
            <person name="Henstra A.M."/>
            <person name="Richardson P."/>
        </authorList>
    </citation>
    <scope>NUCLEOTIDE SEQUENCE [LARGE SCALE GENOMIC DNA]</scope>
    <source>
        <strain evidence="2">DSM 10017 / MPOB</strain>
    </source>
</reference>
<accession>A0LKH9</accession>
<evidence type="ECO:0000313" key="2">
    <source>
        <dbReference type="Proteomes" id="UP000001784"/>
    </source>
</evidence>
<dbReference type="InParanoid" id="A0LKH9"/>
<proteinExistence type="predicted"/>
<gene>
    <name evidence="1" type="ordered locus">Sfum_2249</name>
</gene>
<sequence>MQKTFLLATSHSPDAKSRYFGDIVMNLSKCIVYGDSTRNGLRTARIDACPLLLSSGSAGVVRFIGPADVARMRGEMKSTAHPDVNFSNINYF</sequence>
<name>A0LKH9_SYNFM</name>
<protein>
    <submittedName>
        <fullName evidence="1">Uncharacterized protein</fullName>
    </submittedName>
</protein>
<dbReference type="EMBL" id="CP000478">
    <property type="protein sequence ID" value="ABK17931.1"/>
    <property type="molecule type" value="Genomic_DNA"/>
</dbReference>
<dbReference type="AlphaFoldDB" id="A0LKH9"/>
<evidence type="ECO:0000313" key="1">
    <source>
        <dbReference type="EMBL" id="ABK17931.1"/>
    </source>
</evidence>
<dbReference type="KEGG" id="sfu:Sfum_2249"/>
<dbReference type="RefSeq" id="WP_011699100.1">
    <property type="nucleotide sequence ID" value="NC_008554.1"/>
</dbReference>
<keyword evidence="2" id="KW-1185">Reference proteome</keyword>
<dbReference type="Proteomes" id="UP000001784">
    <property type="component" value="Chromosome"/>
</dbReference>
<organism evidence="1 2">
    <name type="scientific">Syntrophobacter fumaroxidans (strain DSM 10017 / MPOB)</name>
    <dbReference type="NCBI Taxonomy" id="335543"/>
    <lineage>
        <taxon>Bacteria</taxon>
        <taxon>Pseudomonadati</taxon>
        <taxon>Thermodesulfobacteriota</taxon>
        <taxon>Syntrophobacteria</taxon>
        <taxon>Syntrophobacterales</taxon>
        <taxon>Syntrophobacteraceae</taxon>
        <taxon>Syntrophobacter</taxon>
    </lineage>
</organism>
<dbReference type="HOGENOM" id="CLU_2412129_0_0_7"/>